<dbReference type="AlphaFoldDB" id="A0A9D4G4F1"/>
<dbReference type="EMBL" id="JAIWYP010000006">
    <property type="protein sequence ID" value="KAH3810323.1"/>
    <property type="molecule type" value="Genomic_DNA"/>
</dbReference>
<dbReference type="Proteomes" id="UP000828390">
    <property type="component" value="Unassembled WGS sequence"/>
</dbReference>
<keyword evidence="1" id="KW-0472">Membrane</keyword>
<proteinExistence type="predicted"/>
<keyword evidence="3" id="KW-1185">Reference proteome</keyword>
<accession>A0A9D4G4F1</accession>
<organism evidence="2 3">
    <name type="scientific">Dreissena polymorpha</name>
    <name type="common">Zebra mussel</name>
    <name type="synonym">Mytilus polymorpha</name>
    <dbReference type="NCBI Taxonomy" id="45954"/>
    <lineage>
        <taxon>Eukaryota</taxon>
        <taxon>Metazoa</taxon>
        <taxon>Spiralia</taxon>
        <taxon>Lophotrochozoa</taxon>
        <taxon>Mollusca</taxon>
        <taxon>Bivalvia</taxon>
        <taxon>Autobranchia</taxon>
        <taxon>Heteroconchia</taxon>
        <taxon>Euheterodonta</taxon>
        <taxon>Imparidentia</taxon>
        <taxon>Neoheterodontei</taxon>
        <taxon>Myida</taxon>
        <taxon>Dreissenoidea</taxon>
        <taxon>Dreissenidae</taxon>
        <taxon>Dreissena</taxon>
    </lineage>
</organism>
<evidence type="ECO:0000313" key="3">
    <source>
        <dbReference type="Proteomes" id="UP000828390"/>
    </source>
</evidence>
<evidence type="ECO:0000313" key="2">
    <source>
        <dbReference type="EMBL" id="KAH3810323.1"/>
    </source>
</evidence>
<feature type="transmembrane region" description="Helical" evidence="1">
    <location>
        <begin position="6"/>
        <end position="24"/>
    </location>
</feature>
<reference evidence="2" key="1">
    <citation type="journal article" date="2019" name="bioRxiv">
        <title>The Genome of the Zebra Mussel, Dreissena polymorpha: A Resource for Invasive Species Research.</title>
        <authorList>
            <person name="McCartney M.A."/>
            <person name="Auch B."/>
            <person name="Kono T."/>
            <person name="Mallez S."/>
            <person name="Zhang Y."/>
            <person name="Obille A."/>
            <person name="Becker A."/>
            <person name="Abrahante J.E."/>
            <person name="Garbe J."/>
            <person name="Badalamenti J.P."/>
            <person name="Herman A."/>
            <person name="Mangelson H."/>
            <person name="Liachko I."/>
            <person name="Sullivan S."/>
            <person name="Sone E.D."/>
            <person name="Koren S."/>
            <person name="Silverstein K.A.T."/>
            <person name="Beckman K.B."/>
            <person name="Gohl D.M."/>
        </authorList>
    </citation>
    <scope>NUCLEOTIDE SEQUENCE</scope>
    <source>
        <strain evidence="2">Duluth1</strain>
        <tissue evidence="2">Whole animal</tissue>
    </source>
</reference>
<gene>
    <name evidence="2" type="ORF">DPMN_138713</name>
</gene>
<keyword evidence="1" id="KW-0812">Transmembrane</keyword>
<name>A0A9D4G4F1_DREPO</name>
<evidence type="ECO:0000256" key="1">
    <source>
        <dbReference type="SAM" id="Phobius"/>
    </source>
</evidence>
<keyword evidence="1" id="KW-1133">Transmembrane helix</keyword>
<protein>
    <submittedName>
        <fullName evidence="2">Uncharacterized protein</fullName>
    </submittedName>
</protein>
<sequence length="61" mass="6736">MMIVMAVSSVVGIFVVAFLLGLFINNCYGPQVKMFVYVDCPCCHRKAMDGEALSMAFRDPV</sequence>
<reference evidence="2" key="2">
    <citation type="submission" date="2020-11" db="EMBL/GenBank/DDBJ databases">
        <authorList>
            <person name="McCartney M.A."/>
            <person name="Auch B."/>
            <person name="Kono T."/>
            <person name="Mallez S."/>
            <person name="Becker A."/>
            <person name="Gohl D.M."/>
            <person name="Silverstein K.A.T."/>
            <person name="Koren S."/>
            <person name="Bechman K.B."/>
            <person name="Herman A."/>
            <person name="Abrahante J.E."/>
            <person name="Garbe J."/>
        </authorList>
    </citation>
    <scope>NUCLEOTIDE SEQUENCE</scope>
    <source>
        <strain evidence="2">Duluth1</strain>
        <tissue evidence="2">Whole animal</tissue>
    </source>
</reference>
<comment type="caution">
    <text evidence="2">The sequence shown here is derived from an EMBL/GenBank/DDBJ whole genome shotgun (WGS) entry which is preliminary data.</text>
</comment>